<evidence type="ECO:0000256" key="5">
    <source>
        <dbReference type="PROSITE-ProRule" id="PRU00239"/>
    </source>
</evidence>
<dbReference type="Gene3D" id="2.60.120.380">
    <property type="match status" value="1"/>
</dbReference>
<dbReference type="Pfam" id="PF00648">
    <property type="entry name" value="Peptidase_C2"/>
    <property type="match status" value="1"/>
</dbReference>
<dbReference type="GO" id="GO:0004198">
    <property type="term" value="F:calcium-dependent cysteine-type endopeptidase activity"/>
    <property type="evidence" value="ECO:0007669"/>
    <property type="project" value="InterPro"/>
</dbReference>
<evidence type="ECO:0000256" key="3">
    <source>
        <dbReference type="ARBA" id="ARBA00022801"/>
    </source>
</evidence>
<evidence type="ECO:0000256" key="1">
    <source>
        <dbReference type="ARBA" id="ARBA00010193"/>
    </source>
</evidence>
<gene>
    <name evidence="7" type="ORF">BD310DRAFT_967731</name>
</gene>
<dbReference type="InterPro" id="IPR036213">
    <property type="entry name" value="Calpain_III_sf"/>
</dbReference>
<keyword evidence="2" id="KW-0645">Protease</keyword>
<dbReference type="PROSITE" id="PS50203">
    <property type="entry name" value="CALPAIN_CAT"/>
    <property type="match status" value="1"/>
</dbReference>
<evidence type="ECO:0000313" key="8">
    <source>
        <dbReference type="Proteomes" id="UP000292082"/>
    </source>
</evidence>
<dbReference type="InterPro" id="IPR001300">
    <property type="entry name" value="Peptidase_C2_calpain_cat"/>
</dbReference>
<dbReference type="SMART" id="SM00230">
    <property type="entry name" value="CysPc"/>
    <property type="match status" value="1"/>
</dbReference>
<keyword evidence="8" id="KW-1185">Reference proteome</keyword>
<dbReference type="Gene3D" id="1.20.58.80">
    <property type="entry name" value="Phosphotransferase system, lactose/cellobiose-type IIA subunit"/>
    <property type="match status" value="1"/>
</dbReference>
<dbReference type="AlphaFoldDB" id="A0A4Q9PUU8"/>
<dbReference type="InterPro" id="IPR051297">
    <property type="entry name" value="PalB/RIM13"/>
</dbReference>
<dbReference type="PANTHER" id="PTHR46143">
    <property type="entry name" value="CALPAIN-7"/>
    <property type="match status" value="1"/>
</dbReference>
<dbReference type="SUPFAM" id="SSF49758">
    <property type="entry name" value="Calpain large subunit, middle domain (domain III)"/>
    <property type="match status" value="2"/>
</dbReference>
<evidence type="ECO:0000256" key="4">
    <source>
        <dbReference type="ARBA" id="ARBA00022807"/>
    </source>
</evidence>
<dbReference type="InterPro" id="IPR038765">
    <property type="entry name" value="Papain-like_cys_pep_sf"/>
</dbReference>
<feature type="domain" description="Calpain catalytic" evidence="6">
    <location>
        <begin position="101"/>
        <end position="375"/>
    </location>
</feature>
<dbReference type="SUPFAM" id="SSF54001">
    <property type="entry name" value="Cysteine proteinases"/>
    <property type="match status" value="1"/>
</dbReference>
<dbReference type="GO" id="GO:0006508">
    <property type="term" value="P:proteolysis"/>
    <property type="evidence" value="ECO:0007669"/>
    <property type="project" value="UniProtKB-KW"/>
</dbReference>
<comment type="caution">
    <text evidence="5">Lacks conserved residue(s) required for the propagation of feature annotation.</text>
</comment>
<protein>
    <recommendedName>
        <fullName evidence="6">Calpain catalytic domain-containing protein</fullName>
    </recommendedName>
</protein>
<name>A0A4Q9PUU8_9APHY</name>
<proteinExistence type="inferred from homology"/>
<sequence length="848" mass="93760">MATTSSLPPEQDAETKYTKAANAELSKDYDKAFSLYIQAAEKYLQLSRQAVNDRTRALHKGEAAKALERAEKIKALRHDVKPVVKDEFSEGEQLYVLQKSSLVNQGFFPLWSSADDRPSSPTLPALSTEQITRGATWRSHPLAQRGGREGSFQELKPEDIVQHIVSDCSVCGAMAVAIDHHRRFLSKIIVSSLFPQDERGFPTRSESGQYQLRVLYNGAHRRVGIDDQLPTYPDGTLMCVSTGGKGELWPSLVEKAYMKLAGGYDFIGSDSSTDLHALAGWIPDIIDMKRDDFQREKTWRRLIKGYANGDCVVTLGTGERVKEMNFSVTLLPTHCYAVIGVEAVFKQIGVPGLSCEIIGVHDSEQDRELTIFDPWVQSTEDPAAAEIPSSKQKRSIDISMDTVHRLFNGIYFSWNPAIFEHKLTFHGMWKRTGKGSDSSTHSRVQLQLDVSSTLKEDEEVWILLTRHTRRHRAQEEFIALTAHGGTGTGASNGSNVLSTKGEYTNAIHVLSQFTVHQVKARVSEEENIWALVASYEGDREDVGFTLTVYSHRNASWATTPNKLIYSQDVEAAFTQKTAGGNHTHSSYYLNPQYHLRVHPRVDGASRASRDAKSAISVSVSTDRQIPVNIMLAWSQGARISELGHNDLALSSGPYTYGYANASGRIPHYTLVVSAFEPHHIGKFDLRVECSDRFDLTPIPQEGAGMFSKVVRGEWYARLACAAFDTPLRPSLDLIVIVTLQDSGNSGRRTKLGLVLLESDLRAPSLCPGPAQIPPAANRAVALHSAQPHRLQPAHGDGSARTARCDVWALLRRHLGSDHREADIAGWKVRRRAVDVQGGGAGGVQVDYV</sequence>
<dbReference type="Proteomes" id="UP000292082">
    <property type="component" value="Unassembled WGS sequence"/>
</dbReference>
<accession>A0A4Q9PUU8</accession>
<dbReference type="EMBL" id="ML145127">
    <property type="protein sequence ID" value="TBU58240.1"/>
    <property type="molecule type" value="Genomic_DNA"/>
</dbReference>
<keyword evidence="4" id="KW-0788">Thiol protease</keyword>
<dbReference type="STRING" id="114155.A0A4Q9PUU8"/>
<keyword evidence="3" id="KW-0378">Hydrolase</keyword>
<reference evidence="7 8" key="1">
    <citation type="submission" date="2019-01" db="EMBL/GenBank/DDBJ databases">
        <title>Draft genome sequences of three monokaryotic isolates of the white-rot basidiomycete fungus Dichomitus squalens.</title>
        <authorList>
            <consortium name="DOE Joint Genome Institute"/>
            <person name="Lopez S.C."/>
            <person name="Andreopoulos B."/>
            <person name="Pangilinan J."/>
            <person name="Lipzen A."/>
            <person name="Riley R."/>
            <person name="Ahrendt S."/>
            <person name="Ng V."/>
            <person name="Barry K."/>
            <person name="Daum C."/>
            <person name="Grigoriev I.V."/>
            <person name="Hilden K.S."/>
            <person name="Makela M.R."/>
            <person name="de Vries R.P."/>
        </authorList>
    </citation>
    <scope>NUCLEOTIDE SEQUENCE [LARGE SCALE GENOMIC DNA]</scope>
    <source>
        <strain evidence="7 8">CBS 464.89</strain>
    </source>
</reference>
<evidence type="ECO:0000256" key="2">
    <source>
        <dbReference type="ARBA" id="ARBA00022670"/>
    </source>
</evidence>
<comment type="similarity">
    <text evidence="1">Belongs to the peptidase C2 family. PalB/RIM13 subfamily.</text>
</comment>
<dbReference type="InterPro" id="IPR036181">
    <property type="entry name" value="MIT_dom_sf"/>
</dbReference>
<evidence type="ECO:0000259" key="6">
    <source>
        <dbReference type="PROSITE" id="PS50203"/>
    </source>
</evidence>
<organism evidence="7 8">
    <name type="scientific">Dichomitus squalens</name>
    <dbReference type="NCBI Taxonomy" id="114155"/>
    <lineage>
        <taxon>Eukaryota</taxon>
        <taxon>Fungi</taxon>
        <taxon>Dikarya</taxon>
        <taxon>Basidiomycota</taxon>
        <taxon>Agaricomycotina</taxon>
        <taxon>Agaricomycetes</taxon>
        <taxon>Polyporales</taxon>
        <taxon>Polyporaceae</taxon>
        <taxon>Dichomitus</taxon>
    </lineage>
</organism>
<dbReference type="SUPFAM" id="SSF116846">
    <property type="entry name" value="MIT domain"/>
    <property type="match status" value="1"/>
</dbReference>
<dbReference type="PANTHER" id="PTHR46143:SF1">
    <property type="entry name" value="CALPAIN-7"/>
    <property type="match status" value="1"/>
</dbReference>
<evidence type="ECO:0000313" key="7">
    <source>
        <dbReference type="EMBL" id="TBU58240.1"/>
    </source>
</evidence>